<reference evidence="2 3" key="1">
    <citation type="journal article" date="2019" name="Sci. Rep.">
        <title>Orb-weaving spider Araneus ventricosus genome elucidates the spidroin gene catalogue.</title>
        <authorList>
            <person name="Kono N."/>
            <person name="Nakamura H."/>
            <person name="Ohtoshi R."/>
            <person name="Moran D.A.P."/>
            <person name="Shinohara A."/>
            <person name="Yoshida Y."/>
            <person name="Fujiwara M."/>
            <person name="Mori M."/>
            <person name="Tomita M."/>
            <person name="Arakawa K."/>
        </authorList>
    </citation>
    <scope>NUCLEOTIDE SEQUENCE [LARGE SCALE GENOMIC DNA]</scope>
</reference>
<proteinExistence type="predicted"/>
<keyword evidence="3" id="KW-1185">Reference proteome</keyword>
<accession>A0A4Y2DKB8</accession>
<evidence type="ECO:0000313" key="2">
    <source>
        <dbReference type="EMBL" id="GBM16659.1"/>
    </source>
</evidence>
<name>A0A4Y2DKB8_ARAVE</name>
<organism evidence="2 3">
    <name type="scientific">Araneus ventricosus</name>
    <name type="common">Orbweaver spider</name>
    <name type="synonym">Epeira ventricosa</name>
    <dbReference type="NCBI Taxonomy" id="182803"/>
    <lineage>
        <taxon>Eukaryota</taxon>
        <taxon>Metazoa</taxon>
        <taxon>Ecdysozoa</taxon>
        <taxon>Arthropoda</taxon>
        <taxon>Chelicerata</taxon>
        <taxon>Arachnida</taxon>
        <taxon>Araneae</taxon>
        <taxon>Araneomorphae</taxon>
        <taxon>Entelegynae</taxon>
        <taxon>Araneoidea</taxon>
        <taxon>Araneidae</taxon>
        <taxon>Araneus</taxon>
    </lineage>
</organism>
<dbReference type="EMBL" id="BGPR01000377">
    <property type="protein sequence ID" value="GBM16659.1"/>
    <property type="molecule type" value="Genomic_DNA"/>
</dbReference>
<feature type="region of interest" description="Disordered" evidence="1">
    <location>
        <begin position="1"/>
        <end position="23"/>
    </location>
</feature>
<evidence type="ECO:0000313" key="3">
    <source>
        <dbReference type="Proteomes" id="UP000499080"/>
    </source>
</evidence>
<sequence>MSSDSRGSTVLTSSHSLSRSHRHVTPVAHTWMSRRVAYTIGGLHLDAPTRGVYHRWLTPACTVAQRVPPVAHTCMYLWAV</sequence>
<gene>
    <name evidence="2" type="ORF">AVEN_88986_1</name>
</gene>
<dbReference type="AlphaFoldDB" id="A0A4Y2DKB8"/>
<evidence type="ECO:0000256" key="1">
    <source>
        <dbReference type="SAM" id="MobiDB-lite"/>
    </source>
</evidence>
<dbReference type="Proteomes" id="UP000499080">
    <property type="component" value="Unassembled WGS sequence"/>
</dbReference>
<protein>
    <submittedName>
        <fullName evidence="2">Uncharacterized protein</fullName>
    </submittedName>
</protein>
<feature type="compositionally biased region" description="Low complexity" evidence="1">
    <location>
        <begin position="8"/>
        <end position="17"/>
    </location>
</feature>
<comment type="caution">
    <text evidence="2">The sequence shown here is derived from an EMBL/GenBank/DDBJ whole genome shotgun (WGS) entry which is preliminary data.</text>
</comment>